<dbReference type="Proteomes" id="UP000010798">
    <property type="component" value="Chromosome"/>
</dbReference>
<protein>
    <submittedName>
        <fullName evidence="7">Membrane protein involved in the export of O-antigen and teichoic acid</fullName>
    </submittedName>
</protein>
<feature type="transmembrane region" description="Helical" evidence="6">
    <location>
        <begin position="34"/>
        <end position="52"/>
    </location>
</feature>
<feature type="transmembrane region" description="Helical" evidence="6">
    <location>
        <begin position="143"/>
        <end position="162"/>
    </location>
</feature>
<evidence type="ECO:0000256" key="4">
    <source>
        <dbReference type="ARBA" id="ARBA00022989"/>
    </source>
</evidence>
<evidence type="ECO:0000313" key="7">
    <source>
        <dbReference type="EMBL" id="AGA29614.1"/>
    </source>
</evidence>
<dbReference type="InterPro" id="IPR002797">
    <property type="entry name" value="Polysacc_synth"/>
</dbReference>
<proteinExistence type="predicted"/>
<evidence type="ECO:0000256" key="5">
    <source>
        <dbReference type="ARBA" id="ARBA00023136"/>
    </source>
</evidence>
<dbReference type="PANTHER" id="PTHR30250">
    <property type="entry name" value="PST FAMILY PREDICTED COLANIC ACID TRANSPORTER"/>
    <property type="match status" value="1"/>
</dbReference>
<evidence type="ECO:0000256" key="6">
    <source>
        <dbReference type="SAM" id="Phobius"/>
    </source>
</evidence>
<keyword evidence="8" id="KW-1185">Reference proteome</keyword>
<dbReference type="KEGG" id="saci:Sinac_5468"/>
<sequence>MTLDFTKGLELVMADTATAVAGNQSLVRQMLKSTSYYSVAIVVQRVVSILMLPLYTRYLTRADYGVLELLELVLTLASLLVSVQLSTALFYYYHHTQNENERRRNVITAFFGTVIFGMAAAIAGVVFASGISRLVFGSATYEGLVRIVLVGLGLSLPAEFGFSSLRLQNRAQAFMMITIGRVLLNVTLNVVFLTALGFGVSTMPWSSLITTCCLTIFFARVTLAENSPSLFHPPTLWKMVLYGLPLGISTAGEVILHFGDRLFLSKAVTLTDLGLYGLAYKLGMMVSFATIPFFNYWNSQMIGIVLRPRGEQTYARGATYLLLGQTFLVLLITVFIDPVLAILVEPSFRQAALFVPWVGLAYLVRGMGTYWSNTFLLINRPALVAQVTWVGSGSCLLAYATLIPRFGLWGAIAATLLGFALMASFALWKGQRLRPFQYEYGRWAKILVCGALAVLPSVLLHPSRITTQIALGIASSGLFLVLLWALRFPTDGETQTLADILRKLLSKSMALLGGHTTAAEPTLASVQPLGEERAGTDD</sequence>
<name>L0DJP7_SINAD</name>
<keyword evidence="4 6" id="KW-1133">Transmembrane helix</keyword>
<feature type="transmembrane region" description="Helical" evidence="6">
    <location>
        <begin position="205"/>
        <end position="223"/>
    </location>
</feature>
<dbReference type="Pfam" id="PF01943">
    <property type="entry name" value="Polysacc_synt"/>
    <property type="match status" value="1"/>
</dbReference>
<feature type="transmembrane region" description="Helical" evidence="6">
    <location>
        <begin position="318"/>
        <end position="344"/>
    </location>
</feature>
<dbReference type="AlphaFoldDB" id="L0DJP7"/>
<evidence type="ECO:0000256" key="2">
    <source>
        <dbReference type="ARBA" id="ARBA00022475"/>
    </source>
</evidence>
<feature type="transmembrane region" description="Helical" evidence="6">
    <location>
        <begin position="278"/>
        <end position="297"/>
    </location>
</feature>
<feature type="transmembrane region" description="Helical" evidence="6">
    <location>
        <begin position="235"/>
        <end position="258"/>
    </location>
</feature>
<feature type="transmembrane region" description="Helical" evidence="6">
    <location>
        <begin position="465"/>
        <end position="486"/>
    </location>
</feature>
<dbReference type="STRING" id="886293.Sinac_5468"/>
<gene>
    <name evidence="7" type="ordered locus">Sinac_5468</name>
</gene>
<dbReference type="HOGENOM" id="CLU_022017_7_4_0"/>
<reference evidence="7 8" key="1">
    <citation type="submission" date="2012-02" db="EMBL/GenBank/DDBJ databases">
        <title>Complete sequence of chromosome of Singulisphaera acidiphila DSM 18658.</title>
        <authorList>
            <consortium name="US DOE Joint Genome Institute (JGI-PGF)"/>
            <person name="Lucas S."/>
            <person name="Copeland A."/>
            <person name="Lapidus A."/>
            <person name="Glavina del Rio T."/>
            <person name="Dalin E."/>
            <person name="Tice H."/>
            <person name="Bruce D."/>
            <person name="Goodwin L."/>
            <person name="Pitluck S."/>
            <person name="Peters L."/>
            <person name="Ovchinnikova G."/>
            <person name="Chertkov O."/>
            <person name="Kyrpides N."/>
            <person name="Mavromatis K."/>
            <person name="Ivanova N."/>
            <person name="Brettin T."/>
            <person name="Detter J.C."/>
            <person name="Han C."/>
            <person name="Larimer F."/>
            <person name="Land M."/>
            <person name="Hauser L."/>
            <person name="Markowitz V."/>
            <person name="Cheng J.-F."/>
            <person name="Hugenholtz P."/>
            <person name="Woyke T."/>
            <person name="Wu D."/>
            <person name="Tindall B."/>
            <person name="Pomrenke H."/>
            <person name="Brambilla E."/>
            <person name="Klenk H.-P."/>
            <person name="Eisen J.A."/>
        </authorList>
    </citation>
    <scope>NUCLEOTIDE SEQUENCE [LARGE SCALE GENOMIC DNA]</scope>
    <source>
        <strain evidence="8">ATCC BAA-1392 / DSM 18658 / VKM B-2454 / MOB10</strain>
    </source>
</reference>
<feature type="transmembrane region" description="Helical" evidence="6">
    <location>
        <begin position="408"/>
        <end position="428"/>
    </location>
</feature>
<accession>L0DJP7</accession>
<feature type="transmembrane region" description="Helical" evidence="6">
    <location>
        <begin position="350"/>
        <end position="371"/>
    </location>
</feature>
<evidence type="ECO:0000256" key="1">
    <source>
        <dbReference type="ARBA" id="ARBA00004651"/>
    </source>
</evidence>
<keyword evidence="2" id="KW-1003">Cell membrane</keyword>
<keyword evidence="3 6" id="KW-0812">Transmembrane</keyword>
<feature type="transmembrane region" description="Helical" evidence="6">
    <location>
        <begin position="72"/>
        <end position="93"/>
    </location>
</feature>
<organism evidence="7 8">
    <name type="scientific">Singulisphaera acidiphila (strain ATCC BAA-1392 / DSM 18658 / VKM B-2454 / MOB10)</name>
    <dbReference type="NCBI Taxonomy" id="886293"/>
    <lineage>
        <taxon>Bacteria</taxon>
        <taxon>Pseudomonadati</taxon>
        <taxon>Planctomycetota</taxon>
        <taxon>Planctomycetia</taxon>
        <taxon>Isosphaerales</taxon>
        <taxon>Isosphaeraceae</taxon>
        <taxon>Singulisphaera</taxon>
    </lineage>
</organism>
<dbReference type="GO" id="GO:0005886">
    <property type="term" value="C:plasma membrane"/>
    <property type="evidence" value="ECO:0007669"/>
    <property type="project" value="UniProtKB-SubCell"/>
</dbReference>
<evidence type="ECO:0000256" key="3">
    <source>
        <dbReference type="ARBA" id="ARBA00022692"/>
    </source>
</evidence>
<feature type="transmembrane region" description="Helical" evidence="6">
    <location>
        <begin position="105"/>
        <end position="131"/>
    </location>
</feature>
<keyword evidence="5 6" id="KW-0472">Membrane</keyword>
<dbReference type="EMBL" id="CP003364">
    <property type="protein sequence ID" value="AGA29614.1"/>
    <property type="molecule type" value="Genomic_DNA"/>
</dbReference>
<dbReference type="eggNOG" id="COG2244">
    <property type="taxonomic scope" value="Bacteria"/>
</dbReference>
<dbReference type="PANTHER" id="PTHR30250:SF11">
    <property type="entry name" value="O-ANTIGEN TRANSPORTER-RELATED"/>
    <property type="match status" value="1"/>
</dbReference>
<comment type="subcellular location">
    <subcellularLocation>
        <location evidence="1">Cell membrane</location>
        <topology evidence="1">Multi-pass membrane protein</topology>
    </subcellularLocation>
</comment>
<dbReference type="OrthoDB" id="153371at2"/>
<feature type="transmembrane region" description="Helical" evidence="6">
    <location>
        <begin position="383"/>
        <end position="402"/>
    </location>
</feature>
<feature type="transmembrane region" description="Helical" evidence="6">
    <location>
        <begin position="440"/>
        <end position="459"/>
    </location>
</feature>
<evidence type="ECO:0000313" key="8">
    <source>
        <dbReference type="Proteomes" id="UP000010798"/>
    </source>
</evidence>
<feature type="transmembrane region" description="Helical" evidence="6">
    <location>
        <begin position="174"/>
        <end position="199"/>
    </location>
</feature>
<dbReference type="InterPro" id="IPR050833">
    <property type="entry name" value="Poly_Biosynth_Transport"/>
</dbReference>